<dbReference type="AlphaFoldDB" id="A0A7W3N9C2"/>
<dbReference type="EMBL" id="JACJHT010000001">
    <property type="protein sequence ID" value="MBA9038783.1"/>
    <property type="molecule type" value="Genomic_DNA"/>
</dbReference>
<name>A0A7W3N9C2_PRIAR</name>
<keyword evidence="2" id="KW-1185">Reference proteome</keyword>
<protein>
    <submittedName>
        <fullName evidence="1">Uncharacterized protein</fullName>
    </submittedName>
</protein>
<comment type="caution">
    <text evidence="1">The sequence shown here is derived from an EMBL/GenBank/DDBJ whole genome shotgun (WGS) entry which is preliminary data.</text>
</comment>
<organism evidence="1 2">
    <name type="scientific">Priestia aryabhattai</name>
    <name type="common">Bacillus aryabhattai</name>
    <dbReference type="NCBI Taxonomy" id="412384"/>
    <lineage>
        <taxon>Bacteria</taxon>
        <taxon>Bacillati</taxon>
        <taxon>Bacillota</taxon>
        <taxon>Bacilli</taxon>
        <taxon>Bacillales</taxon>
        <taxon>Bacillaceae</taxon>
        <taxon>Priestia</taxon>
    </lineage>
</organism>
<proteinExistence type="predicted"/>
<reference evidence="1" key="1">
    <citation type="submission" date="2020-08" db="EMBL/GenBank/DDBJ databases">
        <title>Functional genomics of gut bacteria from endangered species of beetles.</title>
        <authorList>
            <person name="Carlos-Shanley C."/>
        </authorList>
    </citation>
    <scope>NUCLEOTIDE SEQUENCE [LARGE SCALE GENOMIC DNA]</scope>
    <source>
        <strain evidence="1">S00060</strain>
    </source>
</reference>
<evidence type="ECO:0000313" key="2">
    <source>
        <dbReference type="Proteomes" id="UP000543174"/>
    </source>
</evidence>
<accession>A0A7W3N9C2</accession>
<sequence>MTHLHGNLEQKIIIIPFLDTESSQNDEKGEV</sequence>
<dbReference type="Proteomes" id="UP000543174">
    <property type="component" value="Unassembled WGS sequence"/>
</dbReference>
<evidence type="ECO:0000313" key="1">
    <source>
        <dbReference type="EMBL" id="MBA9038783.1"/>
    </source>
</evidence>
<gene>
    <name evidence="1" type="ORF">HNP21_001872</name>
</gene>